<gene>
    <name evidence="1" type="ORF">CARN2_0606</name>
</gene>
<accession>E6PJZ1</accession>
<dbReference type="EMBL" id="CABM01000002">
    <property type="protein sequence ID" value="CBH95219.1"/>
    <property type="molecule type" value="Genomic_DNA"/>
</dbReference>
<evidence type="ECO:0000313" key="1">
    <source>
        <dbReference type="EMBL" id="CBH95219.1"/>
    </source>
</evidence>
<comment type="caution">
    <text evidence="1">The sequence shown here is derived from an EMBL/GenBank/DDBJ whole genome shotgun (WGS) entry which is preliminary data.</text>
</comment>
<reference evidence="1" key="1">
    <citation type="submission" date="2009-10" db="EMBL/GenBank/DDBJ databases">
        <title>Diversity of trophic interactions inside an arsenic-rich microbial ecosystem.</title>
        <authorList>
            <person name="Bertin P.N."/>
            <person name="Heinrich-Salmeron A."/>
            <person name="Pelletier E."/>
            <person name="Goulhen-Chollet F."/>
            <person name="Arsene-Ploetze F."/>
            <person name="Gallien S."/>
            <person name="Calteau A."/>
            <person name="Vallenet D."/>
            <person name="Casiot C."/>
            <person name="Chane-Woon-Ming B."/>
            <person name="Giloteaux L."/>
            <person name="Barakat M."/>
            <person name="Bonnefoy V."/>
            <person name="Bruneel O."/>
            <person name="Chandler M."/>
            <person name="Cleiss J."/>
            <person name="Duran R."/>
            <person name="Elbaz-Poulichet F."/>
            <person name="Fonknechten N."/>
            <person name="Lauga B."/>
            <person name="Mornico D."/>
            <person name="Ortet P."/>
            <person name="Schaeffer C."/>
            <person name="Siguier P."/>
            <person name="Alexander Thil Smith A."/>
            <person name="Van Dorsselaer A."/>
            <person name="Weissenbach J."/>
            <person name="Medigue C."/>
            <person name="Le Paslier D."/>
        </authorList>
    </citation>
    <scope>NUCLEOTIDE SEQUENCE</scope>
</reference>
<name>E6PJZ1_9ZZZZ</name>
<sequence>MEPQGMPPELARIAQGRDFLTTGEFARALNRAPQTVRKNLCLQGHCFGIKPRHVAGRLLWPVGDTAALLGGQ</sequence>
<dbReference type="AlphaFoldDB" id="E6PJZ1"/>
<organism evidence="1">
    <name type="scientific">mine drainage metagenome</name>
    <dbReference type="NCBI Taxonomy" id="410659"/>
    <lineage>
        <taxon>unclassified sequences</taxon>
        <taxon>metagenomes</taxon>
        <taxon>ecological metagenomes</taxon>
    </lineage>
</organism>
<evidence type="ECO:0008006" key="2">
    <source>
        <dbReference type="Google" id="ProtNLM"/>
    </source>
</evidence>
<proteinExistence type="predicted"/>
<protein>
    <recommendedName>
        <fullName evidence="2">Helix-turn-helix domain-containing protein</fullName>
    </recommendedName>
</protein>